<gene>
    <name evidence="1" type="ORF">BST13_09495</name>
</gene>
<name>A0A1X0B4B6_9MYCO</name>
<organism evidence="1 2">
    <name type="scientific">Mycobacterium aquaticum</name>
    <dbReference type="NCBI Taxonomy" id="1927124"/>
    <lineage>
        <taxon>Bacteria</taxon>
        <taxon>Bacillati</taxon>
        <taxon>Actinomycetota</taxon>
        <taxon>Actinomycetes</taxon>
        <taxon>Mycobacteriales</taxon>
        <taxon>Mycobacteriaceae</taxon>
        <taxon>Mycobacterium</taxon>
    </lineage>
</organism>
<dbReference type="Proteomes" id="UP000192448">
    <property type="component" value="Unassembled WGS sequence"/>
</dbReference>
<comment type="caution">
    <text evidence="1">The sequence shown here is derived from an EMBL/GenBank/DDBJ whole genome shotgun (WGS) entry which is preliminary data.</text>
</comment>
<reference evidence="1 2" key="1">
    <citation type="submission" date="2017-02" db="EMBL/GenBank/DDBJ databases">
        <title>The new phylogeny of genus Mycobacterium.</title>
        <authorList>
            <person name="Tortoli E."/>
            <person name="Trovato A."/>
            <person name="Cirillo D.M."/>
        </authorList>
    </citation>
    <scope>NUCLEOTIDE SEQUENCE [LARGE SCALE GENOMIC DNA]</scope>
    <source>
        <strain evidence="1 2">RW6</strain>
    </source>
</reference>
<evidence type="ECO:0000313" key="1">
    <source>
        <dbReference type="EMBL" id="ORA36928.1"/>
    </source>
</evidence>
<protein>
    <recommendedName>
        <fullName evidence="3">Nitroreductase</fullName>
    </recommendedName>
</protein>
<dbReference type="AlphaFoldDB" id="A0A1X0B4B6"/>
<evidence type="ECO:0008006" key="3">
    <source>
        <dbReference type="Google" id="ProtNLM"/>
    </source>
</evidence>
<sequence>MANKPANVIATAAEQISSILGPRAMRALARFNKYVTNPIQRMWAPYLPYMAVIEHVGRKSGTSYRTPVMAFVEAANTATVTHRGKRHRLVDPKVLPLDSPDLPRAVQGINTSARSALHGRLAAD</sequence>
<accession>A0A1X0B4B6</accession>
<dbReference type="EMBL" id="MVHF01000007">
    <property type="protein sequence ID" value="ORA36928.1"/>
    <property type="molecule type" value="Genomic_DNA"/>
</dbReference>
<proteinExistence type="predicted"/>
<evidence type="ECO:0000313" key="2">
    <source>
        <dbReference type="Proteomes" id="UP000192448"/>
    </source>
</evidence>
<keyword evidence="2" id="KW-1185">Reference proteome</keyword>